<feature type="transmembrane region" description="Helical" evidence="1">
    <location>
        <begin position="70"/>
        <end position="93"/>
    </location>
</feature>
<dbReference type="HOGENOM" id="CLU_2445437_0_0_1"/>
<accession>L1IL94</accession>
<reference evidence="2 4" key="1">
    <citation type="journal article" date="2012" name="Nature">
        <title>Algal genomes reveal evolutionary mosaicism and the fate of nucleomorphs.</title>
        <authorList>
            <consortium name="DOE Joint Genome Institute"/>
            <person name="Curtis B.A."/>
            <person name="Tanifuji G."/>
            <person name="Burki F."/>
            <person name="Gruber A."/>
            <person name="Irimia M."/>
            <person name="Maruyama S."/>
            <person name="Arias M.C."/>
            <person name="Ball S.G."/>
            <person name="Gile G.H."/>
            <person name="Hirakawa Y."/>
            <person name="Hopkins J.F."/>
            <person name="Kuo A."/>
            <person name="Rensing S.A."/>
            <person name="Schmutz J."/>
            <person name="Symeonidi A."/>
            <person name="Elias M."/>
            <person name="Eveleigh R.J."/>
            <person name="Herman E.K."/>
            <person name="Klute M.J."/>
            <person name="Nakayama T."/>
            <person name="Obornik M."/>
            <person name="Reyes-Prieto A."/>
            <person name="Armbrust E.V."/>
            <person name="Aves S.J."/>
            <person name="Beiko R.G."/>
            <person name="Coutinho P."/>
            <person name="Dacks J.B."/>
            <person name="Durnford D.G."/>
            <person name="Fast N.M."/>
            <person name="Green B.R."/>
            <person name="Grisdale C.J."/>
            <person name="Hempel F."/>
            <person name="Henrissat B."/>
            <person name="Hoppner M.P."/>
            <person name="Ishida K."/>
            <person name="Kim E."/>
            <person name="Koreny L."/>
            <person name="Kroth P.G."/>
            <person name="Liu Y."/>
            <person name="Malik S.B."/>
            <person name="Maier U.G."/>
            <person name="McRose D."/>
            <person name="Mock T."/>
            <person name="Neilson J.A."/>
            <person name="Onodera N.T."/>
            <person name="Poole A.M."/>
            <person name="Pritham E.J."/>
            <person name="Richards T.A."/>
            <person name="Rocap G."/>
            <person name="Roy S.W."/>
            <person name="Sarai C."/>
            <person name="Schaack S."/>
            <person name="Shirato S."/>
            <person name="Slamovits C.H."/>
            <person name="Spencer D.F."/>
            <person name="Suzuki S."/>
            <person name="Worden A.Z."/>
            <person name="Zauner S."/>
            <person name="Barry K."/>
            <person name="Bell C."/>
            <person name="Bharti A.K."/>
            <person name="Crow J.A."/>
            <person name="Grimwood J."/>
            <person name="Kramer R."/>
            <person name="Lindquist E."/>
            <person name="Lucas S."/>
            <person name="Salamov A."/>
            <person name="McFadden G.I."/>
            <person name="Lane C.E."/>
            <person name="Keeling P.J."/>
            <person name="Gray M.W."/>
            <person name="Grigoriev I.V."/>
            <person name="Archibald J.M."/>
        </authorList>
    </citation>
    <scope>NUCLEOTIDE SEQUENCE</scope>
    <source>
        <strain evidence="2 4">CCMP2712</strain>
    </source>
</reference>
<dbReference type="EnsemblProtists" id="EKX36570">
    <property type="protein sequence ID" value="EKX36570"/>
    <property type="gene ID" value="GUITHDRAFT_155195"/>
</dbReference>
<keyword evidence="4" id="KW-1185">Reference proteome</keyword>
<reference evidence="4" key="2">
    <citation type="submission" date="2012-11" db="EMBL/GenBank/DDBJ databases">
        <authorList>
            <person name="Kuo A."/>
            <person name="Curtis B.A."/>
            <person name="Tanifuji G."/>
            <person name="Burki F."/>
            <person name="Gruber A."/>
            <person name="Irimia M."/>
            <person name="Maruyama S."/>
            <person name="Arias M.C."/>
            <person name="Ball S.G."/>
            <person name="Gile G.H."/>
            <person name="Hirakawa Y."/>
            <person name="Hopkins J.F."/>
            <person name="Rensing S.A."/>
            <person name="Schmutz J."/>
            <person name="Symeonidi A."/>
            <person name="Elias M."/>
            <person name="Eveleigh R.J."/>
            <person name="Herman E.K."/>
            <person name="Klute M.J."/>
            <person name="Nakayama T."/>
            <person name="Obornik M."/>
            <person name="Reyes-Prieto A."/>
            <person name="Armbrust E.V."/>
            <person name="Aves S.J."/>
            <person name="Beiko R.G."/>
            <person name="Coutinho P."/>
            <person name="Dacks J.B."/>
            <person name="Durnford D.G."/>
            <person name="Fast N.M."/>
            <person name="Green B.R."/>
            <person name="Grisdale C."/>
            <person name="Hempe F."/>
            <person name="Henrissat B."/>
            <person name="Hoppner M.P."/>
            <person name="Ishida K.-I."/>
            <person name="Kim E."/>
            <person name="Koreny L."/>
            <person name="Kroth P.G."/>
            <person name="Liu Y."/>
            <person name="Malik S.-B."/>
            <person name="Maier U.G."/>
            <person name="McRose D."/>
            <person name="Mock T."/>
            <person name="Neilson J.A."/>
            <person name="Onodera N.T."/>
            <person name="Poole A.M."/>
            <person name="Pritham E.J."/>
            <person name="Richards T.A."/>
            <person name="Rocap G."/>
            <person name="Roy S.W."/>
            <person name="Sarai C."/>
            <person name="Schaack S."/>
            <person name="Shirato S."/>
            <person name="Slamovits C.H."/>
            <person name="Spencer D.F."/>
            <person name="Suzuki S."/>
            <person name="Worden A.Z."/>
            <person name="Zauner S."/>
            <person name="Barry K."/>
            <person name="Bell C."/>
            <person name="Bharti A.K."/>
            <person name="Crow J.A."/>
            <person name="Grimwood J."/>
            <person name="Kramer R."/>
            <person name="Lindquist E."/>
            <person name="Lucas S."/>
            <person name="Salamov A."/>
            <person name="McFadden G.I."/>
            <person name="Lane C.E."/>
            <person name="Keeling P.J."/>
            <person name="Gray M.W."/>
            <person name="Grigoriev I.V."/>
            <person name="Archibald J.M."/>
        </authorList>
    </citation>
    <scope>NUCLEOTIDE SEQUENCE</scope>
    <source>
        <strain evidence="4">CCMP2712</strain>
    </source>
</reference>
<dbReference type="Proteomes" id="UP000011087">
    <property type="component" value="Unassembled WGS sequence"/>
</dbReference>
<evidence type="ECO:0000313" key="2">
    <source>
        <dbReference type="EMBL" id="EKX36570.1"/>
    </source>
</evidence>
<dbReference type="EMBL" id="JH993071">
    <property type="protein sequence ID" value="EKX36570.1"/>
    <property type="molecule type" value="Genomic_DNA"/>
</dbReference>
<dbReference type="GeneID" id="17293328"/>
<dbReference type="PaxDb" id="55529-EKX36570"/>
<proteinExistence type="predicted"/>
<reference evidence="3" key="3">
    <citation type="submission" date="2015-06" db="UniProtKB">
        <authorList>
            <consortium name="EnsemblProtists"/>
        </authorList>
    </citation>
    <scope>IDENTIFICATION</scope>
</reference>
<protein>
    <submittedName>
        <fullName evidence="2 3">Uncharacterized protein</fullName>
    </submittedName>
</protein>
<evidence type="ECO:0000313" key="3">
    <source>
        <dbReference type="EnsemblProtists" id="EKX36570"/>
    </source>
</evidence>
<keyword evidence="1" id="KW-1133">Transmembrane helix</keyword>
<organism evidence="2">
    <name type="scientific">Guillardia theta (strain CCMP2712)</name>
    <name type="common">Cryptophyte</name>
    <dbReference type="NCBI Taxonomy" id="905079"/>
    <lineage>
        <taxon>Eukaryota</taxon>
        <taxon>Cryptophyceae</taxon>
        <taxon>Pyrenomonadales</taxon>
        <taxon>Geminigeraceae</taxon>
        <taxon>Guillardia</taxon>
    </lineage>
</organism>
<sequence length="94" mass="10181">MTTSSSSSSALPLETKRLHYLALHPILGYQPIDLNIPVYYSAEEAAASFPRKPSTQQQFKVDAGAWRATVWILGMNIASSMIVGAMGMAASFCQ</sequence>
<evidence type="ECO:0000256" key="1">
    <source>
        <dbReference type="SAM" id="Phobius"/>
    </source>
</evidence>
<name>L1IL94_GUITC</name>
<dbReference type="KEGG" id="gtt:GUITHDRAFT_155195"/>
<keyword evidence="1" id="KW-0812">Transmembrane</keyword>
<dbReference type="RefSeq" id="XP_005823550.1">
    <property type="nucleotide sequence ID" value="XM_005823493.1"/>
</dbReference>
<evidence type="ECO:0000313" key="4">
    <source>
        <dbReference type="Proteomes" id="UP000011087"/>
    </source>
</evidence>
<keyword evidence="1" id="KW-0472">Membrane</keyword>
<gene>
    <name evidence="2" type="ORF">GUITHDRAFT_155195</name>
</gene>
<dbReference type="AlphaFoldDB" id="L1IL94"/>